<organism evidence="5 6">
    <name type="scientific">Oedothorax gibbosus</name>
    <dbReference type="NCBI Taxonomy" id="931172"/>
    <lineage>
        <taxon>Eukaryota</taxon>
        <taxon>Metazoa</taxon>
        <taxon>Ecdysozoa</taxon>
        <taxon>Arthropoda</taxon>
        <taxon>Chelicerata</taxon>
        <taxon>Arachnida</taxon>
        <taxon>Araneae</taxon>
        <taxon>Araneomorphae</taxon>
        <taxon>Entelegynae</taxon>
        <taxon>Araneoidea</taxon>
        <taxon>Linyphiidae</taxon>
        <taxon>Erigoninae</taxon>
        <taxon>Oedothorax</taxon>
    </lineage>
</organism>
<evidence type="ECO:0000256" key="1">
    <source>
        <dbReference type="ARBA" id="ARBA00022722"/>
    </source>
</evidence>
<proteinExistence type="predicted"/>
<accession>A0AAV6VGX2</accession>
<dbReference type="Proteomes" id="UP000827092">
    <property type="component" value="Unassembled WGS sequence"/>
</dbReference>
<evidence type="ECO:0000313" key="5">
    <source>
        <dbReference type="EMBL" id="KAG8196017.1"/>
    </source>
</evidence>
<keyword evidence="3" id="KW-0378">Hydrolase</keyword>
<dbReference type="Pfam" id="PF01771">
    <property type="entry name" value="Viral_alk_exo"/>
    <property type="match status" value="1"/>
</dbReference>
<dbReference type="PANTHER" id="PTHR47526:SF3">
    <property type="entry name" value="PHD-TYPE DOMAIN-CONTAINING PROTEIN"/>
    <property type="match status" value="1"/>
</dbReference>
<keyword evidence="2" id="KW-0255">Endonuclease</keyword>
<evidence type="ECO:0000256" key="3">
    <source>
        <dbReference type="ARBA" id="ARBA00022801"/>
    </source>
</evidence>
<dbReference type="InterPro" id="IPR011604">
    <property type="entry name" value="PDDEXK-like_dom_sf"/>
</dbReference>
<evidence type="ECO:0000256" key="2">
    <source>
        <dbReference type="ARBA" id="ARBA00022759"/>
    </source>
</evidence>
<dbReference type="InterPro" id="IPR034720">
    <property type="entry name" value="Viral_alk_exo"/>
</dbReference>
<keyword evidence="6" id="KW-1185">Reference proteome</keyword>
<gene>
    <name evidence="5" type="ORF">JTE90_028987</name>
</gene>
<keyword evidence="4" id="KW-0269">Exonuclease</keyword>
<reference evidence="5 6" key="1">
    <citation type="journal article" date="2022" name="Nat. Ecol. Evol.">
        <title>A masculinizing supergene underlies an exaggerated male reproductive morph in a spider.</title>
        <authorList>
            <person name="Hendrickx F."/>
            <person name="De Corte Z."/>
            <person name="Sonet G."/>
            <person name="Van Belleghem S.M."/>
            <person name="Kostlbacher S."/>
            <person name="Vangestel C."/>
        </authorList>
    </citation>
    <scope>NUCLEOTIDE SEQUENCE [LARGE SCALE GENOMIC DNA]</scope>
    <source>
        <strain evidence="5">W744_W776</strain>
    </source>
</reference>
<feature type="non-terminal residue" evidence="5">
    <location>
        <position position="1"/>
    </location>
</feature>
<dbReference type="GO" id="GO:0004519">
    <property type="term" value="F:endonuclease activity"/>
    <property type="evidence" value="ECO:0007669"/>
    <property type="project" value="UniProtKB-KW"/>
</dbReference>
<dbReference type="PANTHER" id="PTHR47526">
    <property type="entry name" value="ATP-DEPENDENT DNA HELICASE"/>
    <property type="match status" value="1"/>
</dbReference>
<comment type="caution">
    <text evidence="5">The sequence shown here is derived from an EMBL/GenBank/DDBJ whole genome shotgun (WGS) entry which is preliminary data.</text>
</comment>
<evidence type="ECO:0000256" key="4">
    <source>
        <dbReference type="ARBA" id="ARBA00022839"/>
    </source>
</evidence>
<dbReference type="GO" id="GO:0004527">
    <property type="term" value="F:exonuclease activity"/>
    <property type="evidence" value="ECO:0007669"/>
    <property type="project" value="UniProtKB-KW"/>
</dbReference>
<dbReference type="EMBL" id="JAFNEN010000075">
    <property type="protein sequence ID" value="KAG8196017.1"/>
    <property type="molecule type" value="Genomic_DNA"/>
</dbReference>
<evidence type="ECO:0000313" key="6">
    <source>
        <dbReference type="Proteomes" id="UP000827092"/>
    </source>
</evidence>
<keyword evidence="1" id="KW-0540">Nuclease</keyword>
<name>A0AAV6VGX2_9ARAC</name>
<protein>
    <submittedName>
        <fullName evidence="5">Uncharacterized protein</fullName>
    </submittedName>
</protein>
<sequence>VKPSKVVNIAFEKPALKKRHCVYEDNVSNKRTPAIPTLNDDEKKNILVAFKEATETSHIHTMISDSEETDSADCSEEDMENSVDTLLALTTKSIYIDVLVGEELTCKISSEQAKVIEEKTKGQSECQARRNQRKGRITASYFGRVCKVKSGVDRLVCDILGESTAPQGLPSLQWGSRKEKEALIA</sequence>
<dbReference type="AlphaFoldDB" id="A0AAV6VGX2"/>
<dbReference type="Gene3D" id="3.90.320.10">
    <property type="match status" value="1"/>
</dbReference>